<keyword evidence="6 9" id="KW-0326">Glycosidase</keyword>
<feature type="active site" evidence="8">
    <location>
        <position position="134"/>
    </location>
</feature>
<dbReference type="InterPro" id="IPR012334">
    <property type="entry name" value="Pectin_lyas_fold"/>
</dbReference>
<evidence type="ECO:0000313" key="11">
    <source>
        <dbReference type="Proteomes" id="UP000008311"/>
    </source>
</evidence>
<dbReference type="GO" id="GO:0047911">
    <property type="term" value="F:galacturan 1,4-alpha-galacturonidase activity"/>
    <property type="evidence" value="ECO:0007669"/>
    <property type="project" value="UniProtKB-EC"/>
</dbReference>
<dbReference type="eggNOG" id="ENOG502QV2R">
    <property type="taxonomic scope" value="Eukaryota"/>
</dbReference>
<keyword evidence="5 9" id="KW-0378">Hydrolase</keyword>
<evidence type="ECO:0000256" key="6">
    <source>
        <dbReference type="ARBA" id="ARBA00023295"/>
    </source>
</evidence>
<name>B9SAU9_RICCO</name>
<evidence type="ECO:0000313" key="10">
    <source>
        <dbReference type="EMBL" id="EEF39303.1"/>
    </source>
</evidence>
<keyword evidence="7" id="KW-0961">Cell wall biogenesis/degradation</keyword>
<accession>B9SAU9</accession>
<comment type="similarity">
    <text evidence="2 9">Belongs to the glycosyl hydrolase 28 family.</text>
</comment>
<evidence type="ECO:0000256" key="9">
    <source>
        <dbReference type="RuleBase" id="RU361169"/>
    </source>
</evidence>
<dbReference type="InterPro" id="IPR011050">
    <property type="entry name" value="Pectin_lyase_fold/virulence"/>
</dbReference>
<dbReference type="InParanoid" id="B9SAU9"/>
<evidence type="ECO:0000256" key="7">
    <source>
        <dbReference type="ARBA" id="ARBA00023316"/>
    </source>
</evidence>
<dbReference type="PROSITE" id="PS00502">
    <property type="entry name" value="POLYGALACTURONASE"/>
    <property type="match status" value="1"/>
</dbReference>
<evidence type="ECO:0000256" key="4">
    <source>
        <dbReference type="ARBA" id="ARBA00022525"/>
    </source>
</evidence>
<evidence type="ECO:0000256" key="2">
    <source>
        <dbReference type="ARBA" id="ARBA00008834"/>
    </source>
</evidence>
<keyword evidence="3" id="KW-0134">Cell wall</keyword>
<organism evidence="10 11">
    <name type="scientific">Ricinus communis</name>
    <name type="common">Castor bean</name>
    <dbReference type="NCBI Taxonomy" id="3988"/>
    <lineage>
        <taxon>Eukaryota</taxon>
        <taxon>Viridiplantae</taxon>
        <taxon>Streptophyta</taxon>
        <taxon>Embryophyta</taxon>
        <taxon>Tracheophyta</taxon>
        <taxon>Spermatophyta</taxon>
        <taxon>Magnoliopsida</taxon>
        <taxon>eudicotyledons</taxon>
        <taxon>Gunneridae</taxon>
        <taxon>Pentapetalae</taxon>
        <taxon>rosids</taxon>
        <taxon>fabids</taxon>
        <taxon>Malpighiales</taxon>
        <taxon>Euphorbiaceae</taxon>
        <taxon>Acalyphoideae</taxon>
        <taxon>Acalypheae</taxon>
        <taxon>Ricinus</taxon>
    </lineage>
</organism>
<dbReference type="GO" id="GO:0004650">
    <property type="term" value="F:polygalacturonase activity"/>
    <property type="evidence" value="ECO:0007669"/>
    <property type="project" value="InterPro"/>
</dbReference>
<dbReference type="GO" id="GO:0005975">
    <property type="term" value="P:carbohydrate metabolic process"/>
    <property type="evidence" value="ECO:0007669"/>
    <property type="project" value="InterPro"/>
</dbReference>
<dbReference type="EC" id="3.2.1.67" evidence="10"/>
<evidence type="ECO:0000256" key="1">
    <source>
        <dbReference type="ARBA" id="ARBA00004191"/>
    </source>
</evidence>
<dbReference type="SUPFAM" id="SSF51126">
    <property type="entry name" value="Pectin lyase-like"/>
    <property type="match status" value="1"/>
</dbReference>
<dbReference type="AlphaFoldDB" id="B9SAU9"/>
<evidence type="ECO:0000256" key="8">
    <source>
        <dbReference type="PROSITE-ProRule" id="PRU10052"/>
    </source>
</evidence>
<sequence length="272" mass="28953">MAWFLLVEEPLTDRALLSGSSMIARKTAVAPHFRPAWCFQSIKFQGVSNSVVNGINSINSKFLHFHITYSSSFTAYNLKITAPGDSPNTDGMHISETNGVNVSKSTIGTGDDCISIGAGVTDATFSEITCGPGHGISVGSLGKYQNEKDVNGIMVTNCTLSKTNNGVRIKSWPGSPPSAASSITFQDIIMDSVENPILIDQNYGSHSSEPSRVKISDVHYKNIGGTSASNVAVSLTSSSSNPCQGIELADIDLTYAGTNGKRFNHISFIFEC</sequence>
<dbReference type="Gene3D" id="2.160.20.10">
    <property type="entry name" value="Single-stranded right-handed beta-helix, Pectin lyase-like"/>
    <property type="match status" value="1"/>
</dbReference>
<keyword evidence="11" id="KW-1185">Reference proteome</keyword>
<dbReference type="Proteomes" id="UP000008311">
    <property type="component" value="Unassembled WGS sequence"/>
</dbReference>
<comment type="subcellular location">
    <subcellularLocation>
        <location evidence="1">Secreted</location>
        <location evidence="1">Cell wall</location>
    </subcellularLocation>
</comment>
<dbReference type="EMBL" id="EQ973909">
    <property type="protein sequence ID" value="EEF39303.1"/>
    <property type="molecule type" value="Genomic_DNA"/>
</dbReference>
<reference evidence="11" key="1">
    <citation type="journal article" date="2010" name="Nat. Biotechnol.">
        <title>Draft genome sequence of the oilseed species Ricinus communis.</title>
        <authorList>
            <person name="Chan A.P."/>
            <person name="Crabtree J."/>
            <person name="Zhao Q."/>
            <person name="Lorenzi H."/>
            <person name="Orvis J."/>
            <person name="Puiu D."/>
            <person name="Melake-Berhan A."/>
            <person name="Jones K.M."/>
            <person name="Redman J."/>
            <person name="Chen G."/>
            <person name="Cahoon E.B."/>
            <person name="Gedil M."/>
            <person name="Stanke M."/>
            <person name="Haas B.J."/>
            <person name="Wortman J.R."/>
            <person name="Fraser-Liggett C.M."/>
            <person name="Ravel J."/>
            <person name="Rabinowicz P.D."/>
        </authorList>
    </citation>
    <scope>NUCLEOTIDE SEQUENCE [LARGE SCALE GENOMIC DNA]</scope>
    <source>
        <strain evidence="11">cv. Hale</strain>
    </source>
</reference>
<dbReference type="InterPro" id="IPR000743">
    <property type="entry name" value="Glyco_hydro_28"/>
</dbReference>
<evidence type="ECO:0000256" key="3">
    <source>
        <dbReference type="ARBA" id="ARBA00022512"/>
    </source>
</evidence>
<keyword evidence="4" id="KW-0964">Secreted</keyword>
<proteinExistence type="inferred from homology"/>
<dbReference type="GO" id="GO:0071555">
    <property type="term" value="P:cell wall organization"/>
    <property type="evidence" value="ECO:0007669"/>
    <property type="project" value="UniProtKB-KW"/>
</dbReference>
<gene>
    <name evidence="10" type="ORF">RCOM_1179220</name>
</gene>
<protein>
    <submittedName>
        <fullName evidence="10">Exopolygalacturonase clone GBGE184, putative</fullName>
        <ecNumber evidence="10">3.2.1.67</ecNumber>
    </submittedName>
</protein>
<dbReference type="Pfam" id="PF00295">
    <property type="entry name" value="Glyco_hydro_28"/>
    <property type="match status" value="1"/>
</dbReference>
<evidence type="ECO:0000256" key="5">
    <source>
        <dbReference type="ARBA" id="ARBA00022801"/>
    </source>
</evidence>
<dbReference type="STRING" id="3988.B9SAU9"/>
<dbReference type="PANTHER" id="PTHR31375">
    <property type="match status" value="1"/>
</dbReference>